<reference evidence="1" key="1">
    <citation type="submission" date="2019-02" db="EMBL/GenBank/DDBJ databases">
        <authorList>
            <person name="Gruber-Vodicka R. H."/>
            <person name="Seah K. B. B."/>
        </authorList>
    </citation>
    <scope>NUCLEOTIDE SEQUENCE</scope>
    <source>
        <strain evidence="1">BECK_DK161</strain>
    </source>
</reference>
<protein>
    <submittedName>
        <fullName evidence="1">Uncharacterized protein</fullName>
    </submittedName>
</protein>
<gene>
    <name evidence="1" type="ORF">BECKDK2373C_GA0170839_10087</name>
</gene>
<dbReference type="AlphaFoldDB" id="A0A450RYV0"/>
<evidence type="ECO:0000313" key="1">
    <source>
        <dbReference type="EMBL" id="VFJ44439.1"/>
    </source>
</evidence>
<name>A0A450RYV0_9GAMM</name>
<sequence length="85" mass="10185">MKPRNYVNFPNIFGISEYLNEKYWECFKAHDNMYGIYRQRLYPEVTERLDADQRMHACLLGKGCPKLFAATIYYAVRCCGARFWK</sequence>
<accession>A0A450RYV0</accession>
<dbReference type="EMBL" id="CAADEY010000008">
    <property type="protein sequence ID" value="VFJ44439.1"/>
    <property type="molecule type" value="Genomic_DNA"/>
</dbReference>
<proteinExistence type="predicted"/>
<organism evidence="1">
    <name type="scientific">Candidatus Kentrum sp. DK</name>
    <dbReference type="NCBI Taxonomy" id="2126562"/>
    <lineage>
        <taxon>Bacteria</taxon>
        <taxon>Pseudomonadati</taxon>
        <taxon>Pseudomonadota</taxon>
        <taxon>Gammaproteobacteria</taxon>
        <taxon>Candidatus Kentrum</taxon>
    </lineage>
</organism>